<accession>A0AA39ITF4</accession>
<dbReference type="Gene3D" id="3.40.50.1000">
    <property type="entry name" value="HAD superfamily/HAD-like"/>
    <property type="match status" value="1"/>
</dbReference>
<evidence type="ECO:0000313" key="1">
    <source>
        <dbReference type="EMBL" id="KAK0430176.1"/>
    </source>
</evidence>
<dbReference type="InterPro" id="IPR023214">
    <property type="entry name" value="HAD_sf"/>
</dbReference>
<protein>
    <submittedName>
        <fullName evidence="1">Uncharacterized protein</fullName>
    </submittedName>
</protein>
<evidence type="ECO:0000313" key="2">
    <source>
        <dbReference type="Proteomes" id="UP001175226"/>
    </source>
</evidence>
<organism evidence="1 2">
    <name type="scientific">Armillaria borealis</name>
    <dbReference type="NCBI Taxonomy" id="47425"/>
    <lineage>
        <taxon>Eukaryota</taxon>
        <taxon>Fungi</taxon>
        <taxon>Dikarya</taxon>
        <taxon>Basidiomycota</taxon>
        <taxon>Agaricomycotina</taxon>
        <taxon>Agaricomycetes</taxon>
        <taxon>Agaricomycetidae</taxon>
        <taxon>Agaricales</taxon>
        <taxon>Marasmiineae</taxon>
        <taxon>Physalacriaceae</taxon>
        <taxon>Armillaria</taxon>
    </lineage>
</organism>
<gene>
    <name evidence="1" type="ORF">EV421DRAFT_1685521</name>
</gene>
<dbReference type="EMBL" id="JAUEPT010000165">
    <property type="protein sequence ID" value="KAK0430176.1"/>
    <property type="molecule type" value="Genomic_DNA"/>
</dbReference>
<proteinExistence type="predicted"/>
<dbReference type="AlphaFoldDB" id="A0AA39ITF4"/>
<comment type="caution">
    <text evidence="1">The sequence shown here is derived from an EMBL/GenBank/DDBJ whole genome shotgun (WGS) entry which is preliminary data.</text>
</comment>
<dbReference type="Proteomes" id="UP001175226">
    <property type="component" value="Unassembled WGS sequence"/>
</dbReference>
<sequence>NSTVGEDNGALSGDFFLVVDGAALTQVLCFDPESSKQLLLCDSVTCCRVSPLQKALIIRLVK</sequence>
<keyword evidence="2" id="KW-1185">Reference proteome</keyword>
<feature type="non-terminal residue" evidence="1">
    <location>
        <position position="62"/>
    </location>
</feature>
<reference evidence="1" key="1">
    <citation type="submission" date="2023-06" db="EMBL/GenBank/DDBJ databases">
        <authorList>
            <consortium name="Lawrence Berkeley National Laboratory"/>
            <person name="Ahrendt S."/>
            <person name="Sahu N."/>
            <person name="Indic B."/>
            <person name="Wong-Bajracharya J."/>
            <person name="Merenyi Z."/>
            <person name="Ke H.-M."/>
            <person name="Monk M."/>
            <person name="Kocsube S."/>
            <person name="Drula E."/>
            <person name="Lipzen A."/>
            <person name="Balint B."/>
            <person name="Henrissat B."/>
            <person name="Andreopoulos B."/>
            <person name="Martin F.M."/>
            <person name="Harder C.B."/>
            <person name="Rigling D."/>
            <person name="Ford K.L."/>
            <person name="Foster G.D."/>
            <person name="Pangilinan J."/>
            <person name="Papanicolaou A."/>
            <person name="Barry K."/>
            <person name="LaButti K."/>
            <person name="Viragh M."/>
            <person name="Koriabine M."/>
            <person name="Yan M."/>
            <person name="Riley R."/>
            <person name="Champramary S."/>
            <person name="Plett K.L."/>
            <person name="Tsai I.J."/>
            <person name="Slot J."/>
            <person name="Sipos G."/>
            <person name="Plett J."/>
            <person name="Nagy L.G."/>
            <person name="Grigoriev I.V."/>
        </authorList>
    </citation>
    <scope>NUCLEOTIDE SEQUENCE</scope>
    <source>
        <strain evidence="1">FPL87.14</strain>
    </source>
</reference>
<feature type="non-terminal residue" evidence="1">
    <location>
        <position position="1"/>
    </location>
</feature>
<name>A0AA39ITF4_9AGAR</name>